<sequence>MVYPEKSFFHKGFPDQYPTLIPGEGDGTVHLRSLQLCRFWQGAKYITLEGAEHLRIVGDDRREVRAIQVVVFHKDNWTDW</sequence>
<accession>A0A1S8WZ91</accession>
<dbReference type="InterPro" id="IPR029058">
    <property type="entry name" value="AB_hydrolase_fold"/>
</dbReference>
<dbReference type="EMBL" id="KV893090">
    <property type="protein sequence ID" value="OON19736.1"/>
    <property type="molecule type" value="Genomic_DNA"/>
</dbReference>
<name>A0A1S8WZ91_OPIVI</name>
<organism evidence="1 2">
    <name type="scientific">Opisthorchis viverrini</name>
    <name type="common">Southeast Asian liver fluke</name>
    <dbReference type="NCBI Taxonomy" id="6198"/>
    <lineage>
        <taxon>Eukaryota</taxon>
        <taxon>Metazoa</taxon>
        <taxon>Spiralia</taxon>
        <taxon>Lophotrochozoa</taxon>
        <taxon>Platyhelminthes</taxon>
        <taxon>Trematoda</taxon>
        <taxon>Digenea</taxon>
        <taxon>Opisthorchiida</taxon>
        <taxon>Opisthorchiata</taxon>
        <taxon>Opisthorchiidae</taxon>
        <taxon>Opisthorchis</taxon>
    </lineage>
</organism>
<protein>
    <submittedName>
        <fullName evidence="1">Uncharacterized protein</fullName>
    </submittedName>
</protein>
<dbReference type="Proteomes" id="UP000243686">
    <property type="component" value="Unassembled WGS sequence"/>
</dbReference>
<proteinExistence type="predicted"/>
<keyword evidence="2" id="KW-1185">Reference proteome</keyword>
<dbReference type="Gene3D" id="3.40.50.1820">
    <property type="entry name" value="alpha/beta hydrolase"/>
    <property type="match status" value="1"/>
</dbReference>
<gene>
    <name evidence="1" type="ORF">X801_04392</name>
</gene>
<evidence type="ECO:0000313" key="2">
    <source>
        <dbReference type="Proteomes" id="UP000243686"/>
    </source>
</evidence>
<reference evidence="1 2" key="1">
    <citation type="submission" date="2015-03" db="EMBL/GenBank/DDBJ databases">
        <title>Draft genome of the nematode, Opisthorchis viverrini.</title>
        <authorList>
            <person name="Mitreva M."/>
        </authorList>
    </citation>
    <scope>NUCLEOTIDE SEQUENCE [LARGE SCALE GENOMIC DNA]</scope>
    <source>
        <strain evidence="1">Khon Kaen</strain>
    </source>
</reference>
<dbReference type="AlphaFoldDB" id="A0A1S8WZ91"/>
<evidence type="ECO:0000313" key="1">
    <source>
        <dbReference type="EMBL" id="OON19736.1"/>
    </source>
</evidence>